<evidence type="ECO:0000256" key="1">
    <source>
        <dbReference type="SAM" id="MobiDB-lite"/>
    </source>
</evidence>
<feature type="compositionally biased region" description="Basic and acidic residues" evidence="1">
    <location>
        <begin position="176"/>
        <end position="191"/>
    </location>
</feature>
<dbReference type="Proteomes" id="UP000038010">
    <property type="component" value="Unassembled WGS sequence"/>
</dbReference>
<accession>A0A0N1P2Q0</accession>
<dbReference type="RefSeq" id="XP_018002749.1">
    <property type="nucleotide sequence ID" value="XM_018142078.1"/>
</dbReference>
<dbReference type="OrthoDB" id="9977870at2759"/>
<feature type="compositionally biased region" description="Basic residues" evidence="1">
    <location>
        <begin position="145"/>
        <end position="163"/>
    </location>
</feature>
<dbReference type="VEuPathDB" id="FungiDB:AB675_2132"/>
<feature type="region of interest" description="Disordered" evidence="1">
    <location>
        <begin position="67"/>
        <end position="204"/>
    </location>
</feature>
<reference evidence="2 3" key="1">
    <citation type="submission" date="2015-06" db="EMBL/GenBank/DDBJ databases">
        <title>Draft genome of the ant-associated black yeast Phialophora attae CBS 131958.</title>
        <authorList>
            <person name="Moreno L.F."/>
            <person name="Stielow B.J."/>
            <person name="de Hoog S."/>
            <person name="Vicente V.A."/>
            <person name="Weiss V.A."/>
            <person name="de Vries M."/>
            <person name="Cruz L.M."/>
            <person name="Souza E.M."/>
        </authorList>
    </citation>
    <scope>NUCLEOTIDE SEQUENCE [LARGE SCALE GENOMIC DNA]</scope>
    <source>
        <strain evidence="2 3">CBS 131958</strain>
    </source>
</reference>
<keyword evidence="3" id="KW-1185">Reference proteome</keyword>
<dbReference type="EMBL" id="LFJN01000006">
    <property type="protein sequence ID" value="KPI42786.1"/>
    <property type="molecule type" value="Genomic_DNA"/>
</dbReference>
<proteinExistence type="predicted"/>
<comment type="caution">
    <text evidence="2">The sequence shown here is derived from an EMBL/GenBank/DDBJ whole genome shotgun (WGS) entry which is preliminary data.</text>
</comment>
<sequence length="482" mass="54788">MDDSGDDRHSTAIVMSSKSAATTDIAASVFIMSLFDEEAYRVQVRRIPASLSEKEHHEELDRIAASEGIELPHSIDETEAVASSTSDTTILSESTNMQGSIMSQSTAPTSCSSSERRPETSNSRVSTSVSMEIQNRPYSSDAQKKRNSVFRSRMRRIVGKKRKDSSDSGAGTITVDAHDPDPSYQDSKDLENNAPPRSPSSVRSLKSAWSSQVVAPKQSLEYYQDPAALKRSMECREMIELQKEQQAERDRFLHFRQRLISQLRHERDCAKGERKTAYDAVMAEKRIVDDQAIEELEEAQLQEELKMAEEHKFRERMMHSRLRNIEKRVQNPTPPPTPGNLAVAVQAPDSPNVEQVVVLPIRSAAGPSEYNHLAEQYREQTSLKHSNGGKINVLRGQQQRKMEAFLCQQREEGERIEAKYRFEVNVIEEDFTSKEKALLDVFNAKRTSIELYWHKQAILEQQRQERATGLKYQLLPFISARD</sequence>
<dbReference type="GeneID" id="28733958"/>
<feature type="compositionally biased region" description="Polar residues" evidence="1">
    <location>
        <begin position="81"/>
        <end position="102"/>
    </location>
</feature>
<organism evidence="2 3">
    <name type="scientific">Cyphellophora attinorum</name>
    <dbReference type="NCBI Taxonomy" id="1664694"/>
    <lineage>
        <taxon>Eukaryota</taxon>
        <taxon>Fungi</taxon>
        <taxon>Dikarya</taxon>
        <taxon>Ascomycota</taxon>
        <taxon>Pezizomycotina</taxon>
        <taxon>Eurotiomycetes</taxon>
        <taxon>Chaetothyriomycetidae</taxon>
        <taxon>Chaetothyriales</taxon>
        <taxon>Cyphellophoraceae</taxon>
        <taxon>Cyphellophora</taxon>
    </lineage>
</organism>
<gene>
    <name evidence="2" type="ORF">AB675_2132</name>
</gene>
<dbReference type="AlphaFoldDB" id="A0A0N1P2Q0"/>
<name>A0A0N1P2Q0_9EURO</name>
<evidence type="ECO:0000313" key="2">
    <source>
        <dbReference type="EMBL" id="KPI42786.1"/>
    </source>
</evidence>
<dbReference type="STRING" id="1664694.A0A0N1P2Q0"/>
<feature type="compositionally biased region" description="Low complexity" evidence="1">
    <location>
        <begin position="103"/>
        <end position="113"/>
    </location>
</feature>
<feature type="compositionally biased region" description="Polar residues" evidence="1">
    <location>
        <begin position="120"/>
        <end position="141"/>
    </location>
</feature>
<protein>
    <submittedName>
        <fullName evidence="2">Uncharacterized protein</fullName>
    </submittedName>
</protein>
<evidence type="ECO:0000313" key="3">
    <source>
        <dbReference type="Proteomes" id="UP000038010"/>
    </source>
</evidence>